<evidence type="ECO:0000313" key="3">
    <source>
        <dbReference type="Proteomes" id="UP000314294"/>
    </source>
</evidence>
<keyword evidence="3" id="KW-1185">Reference proteome</keyword>
<feature type="compositionally biased region" description="Basic and acidic residues" evidence="1">
    <location>
        <begin position="69"/>
        <end position="87"/>
    </location>
</feature>
<sequence length="205" mass="22904">MWSSERELDSIKSGLQTLPASSAHAHPSEVLQLPRRRRVPGRSPRADGSFPVATAPCAVKSSPTLKPITTKEDNGVHGDHGLSCDRSTKSVQPVGVRLCRTSFHSRDGERFFLVTFSRLVLLGLAEGQRGQLDRPAGQPPHQVGLQAEDRPRLQGVGRIIRHLVEEKRSREARATWKLRLCRSEVRRRETENVNVEETQQAVSIR</sequence>
<dbReference type="Proteomes" id="UP000314294">
    <property type="component" value="Unassembled WGS sequence"/>
</dbReference>
<evidence type="ECO:0000313" key="2">
    <source>
        <dbReference type="EMBL" id="TNN47091.1"/>
    </source>
</evidence>
<gene>
    <name evidence="2" type="ORF">EYF80_042703</name>
</gene>
<proteinExistence type="predicted"/>
<accession>A0A4Z2G1D9</accession>
<organism evidence="2 3">
    <name type="scientific">Liparis tanakae</name>
    <name type="common">Tanaka's snailfish</name>
    <dbReference type="NCBI Taxonomy" id="230148"/>
    <lineage>
        <taxon>Eukaryota</taxon>
        <taxon>Metazoa</taxon>
        <taxon>Chordata</taxon>
        <taxon>Craniata</taxon>
        <taxon>Vertebrata</taxon>
        <taxon>Euteleostomi</taxon>
        <taxon>Actinopterygii</taxon>
        <taxon>Neopterygii</taxon>
        <taxon>Teleostei</taxon>
        <taxon>Neoteleostei</taxon>
        <taxon>Acanthomorphata</taxon>
        <taxon>Eupercaria</taxon>
        <taxon>Perciformes</taxon>
        <taxon>Cottioidei</taxon>
        <taxon>Cottales</taxon>
        <taxon>Liparidae</taxon>
        <taxon>Liparis</taxon>
    </lineage>
</organism>
<dbReference type="EMBL" id="SRLO01000758">
    <property type="protein sequence ID" value="TNN47091.1"/>
    <property type="molecule type" value="Genomic_DNA"/>
</dbReference>
<feature type="region of interest" description="Disordered" evidence="1">
    <location>
        <begin position="1"/>
        <end position="87"/>
    </location>
</feature>
<feature type="compositionally biased region" description="Basic and acidic residues" evidence="1">
    <location>
        <begin position="1"/>
        <end position="10"/>
    </location>
</feature>
<protein>
    <submittedName>
        <fullName evidence="2">Uncharacterized protein</fullName>
    </submittedName>
</protein>
<dbReference type="AlphaFoldDB" id="A0A4Z2G1D9"/>
<comment type="caution">
    <text evidence="2">The sequence shown here is derived from an EMBL/GenBank/DDBJ whole genome shotgun (WGS) entry which is preliminary data.</text>
</comment>
<evidence type="ECO:0000256" key="1">
    <source>
        <dbReference type="SAM" id="MobiDB-lite"/>
    </source>
</evidence>
<reference evidence="2 3" key="1">
    <citation type="submission" date="2019-03" db="EMBL/GenBank/DDBJ databases">
        <title>First draft genome of Liparis tanakae, snailfish: a comprehensive survey of snailfish specific genes.</title>
        <authorList>
            <person name="Kim W."/>
            <person name="Song I."/>
            <person name="Jeong J.-H."/>
            <person name="Kim D."/>
            <person name="Kim S."/>
            <person name="Ryu S."/>
            <person name="Song J.Y."/>
            <person name="Lee S.K."/>
        </authorList>
    </citation>
    <scope>NUCLEOTIDE SEQUENCE [LARGE SCALE GENOMIC DNA]</scope>
    <source>
        <tissue evidence="2">Muscle</tissue>
    </source>
</reference>
<name>A0A4Z2G1D9_9TELE</name>